<accession>A0A3G6MA71</accession>
<protein>
    <recommendedName>
        <fullName evidence="5">Lipoprotein</fullName>
    </recommendedName>
</protein>
<sequence>MKNNNIIMKRILYMFICLGVVSCTQTNKNETIKQPKRKTDSLIITMENKFPNYKDNSLVREEMEKYLSNKADSIFVFKEFDDIPMSVFKLSKNPYGKGMLVQLYADNKYEKNENKSNYLTFDIIGFISDEEAKKINEKSKYYVIGKNVNRINSNQLSVLVPMSYYSPETKIDQDSFGDTYLFNLGIAAMEVDSLKLINETL</sequence>
<dbReference type="RefSeq" id="WP_123881031.1">
    <property type="nucleotide sequence ID" value="NZ_CP033920.1"/>
</dbReference>
<keyword evidence="4" id="KW-1185">Reference proteome</keyword>
<evidence type="ECO:0000313" key="2">
    <source>
        <dbReference type="EMBL" id="STC98744.1"/>
    </source>
</evidence>
<reference evidence="2 3" key="1">
    <citation type="submission" date="2018-06" db="EMBL/GenBank/DDBJ databases">
        <authorList>
            <consortium name="Pathogen Informatics"/>
            <person name="Doyle S."/>
        </authorList>
    </citation>
    <scope>NUCLEOTIDE SEQUENCE [LARGE SCALE GENOMIC DNA]</scope>
    <source>
        <strain evidence="2 3">NCTC13533</strain>
    </source>
</reference>
<evidence type="ECO:0000313" key="3">
    <source>
        <dbReference type="Proteomes" id="UP000255224"/>
    </source>
</evidence>
<gene>
    <name evidence="1" type="ORF">EG346_20090</name>
    <name evidence="2" type="ORF">NCTC13533_02652</name>
</gene>
<accession>A0A376DZF5</accession>
<evidence type="ECO:0008006" key="5">
    <source>
        <dbReference type="Google" id="ProtNLM"/>
    </source>
</evidence>
<dbReference type="EMBL" id="UFVQ01000003">
    <property type="protein sequence ID" value="STC98744.1"/>
    <property type="molecule type" value="Genomic_DNA"/>
</dbReference>
<dbReference type="Proteomes" id="UP000255224">
    <property type="component" value="Unassembled WGS sequence"/>
</dbReference>
<dbReference type="EMBL" id="CP033920">
    <property type="protein sequence ID" value="AZA50336.1"/>
    <property type="molecule type" value="Genomic_DNA"/>
</dbReference>
<evidence type="ECO:0000313" key="4">
    <source>
        <dbReference type="Proteomes" id="UP000273270"/>
    </source>
</evidence>
<dbReference type="Proteomes" id="UP000273270">
    <property type="component" value="Chromosome"/>
</dbReference>
<evidence type="ECO:0000313" key="1">
    <source>
        <dbReference type="EMBL" id="AZA50336.1"/>
    </source>
</evidence>
<organism evidence="2 3">
    <name type="scientific">Chryseobacterium carnipullorum</name>
    <dbReference type="NCBI Taxonomy" id="1124835"/>
    <lineage>
        <taxon>Bacteria</taxon>
        <taxon>Pseudomonadati</taxon>
        <taxon>Bacteroidota</taxon>
        <taxon>Flavobacteriia</taxon>
        <taxon>Flavobacteriales</taxon>
        <taxon>Weeksellaceae</taxon>
        <taxon>Chryseobacterium group</taxon>
        <taxon>Chryseobacterium</taxon>
    </lineage>
</organism>
<reference evidence="1" key="3">
    <citation type="submission" date="2018-11" db="EMBL/GenBank/DDBJ databases">
        <title>Proposal to divide the Flavobacteriaceae and reorganize its genera based on Amino Acid Identity values calculated from whole genome sequences.</title>
        <authorList>
            <person name="Nicholson A.C."/>
            <person name="Gulvik C.A."/>
            <person name="Whitney A.M."/>
            <person name="Humrighouse B.W."/>
            <person name="Bell M."/>
            <person name="Holmes B."/>
            <person name="Steigerwalt A."/>
            <person name="Villarma A."/>
            <person name="Sheth M."/>
            <person name="Batra D."/>
            <person name="Pryor J."/>
            <person name="Bernardet J.-F."/>
            <person name="Hugo C."/>
            <person name="Kampfer P."/>
            <person name="Newman J."/>
            <person name="Mcquiston J.R."/>
        </authorList>
    </citation>
    <scope>NUCLEOTIDE SEQUENCE [LARGE SCALE GENOMIC DNA]</scope>
    <source>
        <strain evidence="1">G0188</strain>
    </source>
</reference>
<dbReference type="KEGG" id="ccau:EG346_20090"/>
<name>A0A376DZF5_CHRCU</name>
<proteinExistence type="predicted"/>
<reference evidence="4" key="2">
    <citation type="submission" date="2018-11" db="EMBL/GenBank/DDBJ databases">
        <title>Proposal to divide the Flavobacteriaceae and reorganize its genera based on Amino Acid Identity values calculated from whole genome sequences.</title>
        <authorList>
            <person name="Nicholson A.C."/>
            <person name="Gulvik C.A."/>
            <person name="Whitney A.M."/>
            <person name="Humrighouse B.W."/>
            <person name="Bell M."/>
            <person name="Holmes B."/>
            <person name="Steigerwalt A.G."/>
            <person name="Villarma A."/>
            <person name="Sheth M."/>
            <person name="Batra D."/>
            <person name="Pryor J."/>
            <person name="Bernardet J.-F."/>
            <person name="Hugo C."/>
            <person name="Kampfer P."/>
            <person name="Newman J."/>
            <person name="McQuiston J.R."/>
        </authorList>
    </citation>
    <scope>NUCLEOTIDE SEQUENCE [LARGE SCALE GENOMIC DNA]</scope>
    <source>
        <strain evidence="4">G0188</strain>
    </source>
</reference>
<dbReference type="PROSITE" id="PS51257">
    <property type="entry name" value="PROKAR_LIPOPROTEIN"/>
    <property type="match status" value="1"/>
</dbReference>
<dbReference type="AlphaFoldDB" id="A0A376DZF5"/>